<feature type="non-terminal residue" evidence="7">
    <location>
        <position position="316"/>
    </location>
</feature>
<feature type="transmembrane region" description="Helical" evidence="6">
    <location>
        <begin position="125"/>
        <end position="149"/>
    </location>
</feature>
<feature type="transmembrane region" description="Helical" evidence="6">
    <location>
        <begin position="85"/>
        <end position="104"/>
    </location>
</feature>
<protein>
    <recommendedName>
        <fullName evidence="8">Sodium transporter</fullName>
    </recommendedName>
</protein>
<proteinExistence type="inferred from homology"/>
<evidence type="ECO:0000256" key="3">
    <source>
        <dbReference type="ARBA" id="ARBA00022692"/>
    </source>
</evidence>
<keyword evidence="5 6" id="KW-0472">Membrane</keyword>
<organism evidence="7">
    <name type="scientific">marine metagenome</name>
    <dbReference type="NCBI Taxonomy" id="408172"/>
    <lineage>
        <taxon>unclassified sequences</taxon>
        <taxon>metagenomes</taxon>
        <taxon>ecological metagenomes</taxon>
    </lineage>
</organism>
<dbReference type="GO" id="GO:0005412">
    <property type="term" value="F:D-glucose:sodium symporter activity"/>
    <property type="evidence" value="ECO:0007669"/>
    <property type="project" value="TreeGrafter"/>
</dbReference>
<name>A0A382K604_9ZZZZ</name>
<keyword evidence="3 6" id="KW-0812">Transmembrane</keyword>
<comment type="similarity">
    <text evidence="2">Belongs to the sodium:solute symporter (SSF) (TC 2.A.21) family.</text>
</comment>
<dbReference type="Pfam" id="PF00474">
    <property type="entry name" value="SSF"/>
    <property type="match status" value="1"/>
</dbReference>
<feature type="transmembrane region" description="Helical" evidence="6">
    <location>
        <begin position="281"/>
        <end position="306"/>
    </location>
</feature>
<keyword evidence="4 6" id="KW-1133">Transmembrane helix</keyword>
<dbReference type="PANTHER" id="PTHR11819">
    <property type="entry name" value="SOLUTE CARRIER FAMILY 5"/>
    <property type="match status" value="1"/>
</dbReference>
<dbReference type="EMBL" id="UINC01078254">
    <property type="protein sequence ID" value="SVC19155.1"/>
    <property type="molecule type" value="Genomic_DNA"/>
</dbReference>
<evidence type="ECO:0000256" key="6">
    <source>
        <dbReference type="SAM" id="Phobius"/>
    </source>
</evidence>
<feature type="transmembrane region" description="Helical" evidence="6">
    <location>
        <begin position="190"/>
        <end position="208"/>
    </location>
</feature>
<sequence length="316" mass="34043">MEAAESILTPIDTIIIVAYLGAVLVLGYLFSRYVKSSGDFILAGKSLPFWAIGMSVVVSDIGAIDMVSGAGAAYKYGLAQANFDWLGSVPAMVIVAFVFVPFYWRSGVCTLPEFLGRRYGPAVRFFQAVIWLGFLLSMLAVMLWTSAVFLNTVLGMPNQAAIWLTVFVVGIYTILGGLAAVVVTDAMQMVIMFIGAGALLGLSLWQIGGWSDMVQTISAMGPQFEQHFNLLISSQIDTPYPWSGMLMGLGIVLSTAYFSSNQAVIQRVLGARSEWDAKASMLLAAFLKLLIPVLVLLPGLAALALYPELEDPDKAV</sequence>
<dbReference type="PANTHER" id="PTHR11819:SF195">
    <property type="entry name" value="SODIUM_GLUCOSE COTRANSPORTER 4"/>
    <property type="match status" value="1"/>
</dbReference>
<gene>
    <name evidence="7" type="ORF">METZ01_LOCUS272009</name>
</gene>
<feature type="transmembrane region" description="Helical" evidence="6">
    <location>
        <begin position="6"/>
        <end position="29"/>
    </location>
</feature>
<evidence type="ECO:0000256" key="4">
    <source>
        <dbReference type="ARBA" id="ARBA00022989"/>
    </source>
</evidence>
<accession>A0A382K604</accession>
<feature type="transmembrane region" description="Helical" evidence="6">
    <location>
        <begin position="49"/>
        <end position="73"/>
    </location>
</feature>
<dbReference type="AlphaFoldDB" id="A0A382K604"/>
<evidence type="ECO:0000256" key="1">
    <source>
        <dbReference type="ARBA" id="ARBA00004141"/>
    </source>
</evidence>
<dbReference type="InterPro" id="IPR038377">
    <property type="entry name" value="Na/Glc_symporter_sf"/>
</dbReference>
<dbReference type="NCBIfam" id="TIGR00813">
    <property type="entry name" value="sss"/>
    <property type="match status" value="1"/>
</dbReference>
<evidence type="ECO:0008006" key="8">
    <source>
        <dbReference type="Google" id="ProtNLM"/>
    </source>
</evidence>
<feature type="transmembrane region" description="Helical" evidence="6">
    <location>
        <begin position="161"/>
        <end position="183"/>
    </location>
</feature>
<dbReference type="GO" id="GO:0005886">
    <property type="term" value="C:plasma membrane"/>
    <property type="evidence" value="ECO:0007669"/>
    <property type="project" value="TreeGrafter"/>
</dbReference>
<evidence type="ECO:0000256" key="5">
    <source>
        <dbReference type="ARBA" id="ARBA00023136"/>
    </source>
</evidence>
<comment type="subcellular location">
    <subcellularLocation>
        <location evidence="1">Membrane</location>
        <topology evidence="1">Multi-pass membrane protein</topology>
    </subcellularLocation>
</comment>
<evidence type="ECO:0000256" key="2">
    <source>
        <dbReference type="ARBA" id="ARBA00006434"/>
    </source>
</evidence>
<dbReference type="Gene3D" id="1.20.1730.10">
    <property type="entry name" value="Sodium/glucose cotransporter"/>
    <property type="match status" value="1"/>
</dbReference>
<evidence type="ECO:0000313" key="7">
    <source>
        <dbReference type="EMBL" id="SVC19155.1"/>
    </source>
</evidence>
<dbReference type="PROSITE" id="PS50283">
    <property type="entry name" value="NA_SOLUT_SYMP_3"/>
    <property type="match status" value="1"/>
</dbReference>
<dbReference type="InterPro" id="IPR001734">
    <property type="entry name" value="Na/solute_symporter"/>
</dbReference>
<feature type="transmembrane region" description="Helical" evidence="6">
    <location>
        <begin position="240"/>
        <end position="260"/>
    </location>
</feature>
<reference evidence="7" key="1">
    <citation type="submission" date="2018-05" db="EMBL/GenBank/DDBJ databases">
        <authorList>
            <person name="Lanie J.A."/>
            <person name="Ng W.-L."/>
            <person name="Kazmierczak K.M."/>
            <person name="Andrzejewski T.M."/>
            <person name="Davidsen T.M."/>
            <person name="Wayne K.J."/>
            <person name="Tettelin H."/>
            <person name="Glass J.I."/>
            <person name="Rusch D."/>
            <person name="Podicherti R."/>
            <person name="Tsui H.-C.T."/>
            <person name="Winkler M.E."/>
        </authorList>
    </citation>
    <scope>NUCLEOTIDE SEQUENCE</scope>
</reference>